<protein>
    <submittedName>
        <fullName evidence="1">Uncharacterized protein</fullName>
    </submittedName>
</protein>
<dbReference type="RefSeq" id="WP_353303143.1">
    <property type="nucleotide sequence ID" value="NZ_BAABWN010000007.1"/>
</dbReference>
<evidence type="ECO:0000313" key="2">
    <source>
        <dbReference type="Proteomes" id="UP001465153"/>
    </source>
</evidence>
<gene>
    <name evidence="1" type="ORF">NBRC116591_22590</name>
</gene>
<evidence type="ECO:0000313" key="1">
    <source>
        <dbReference type="EMBL" id="GAA6168448.1"/>
    </source>
</evidence>
<dbReference type="Proteomes" id="UP001465153">
    <property type="component" value="Unassembled WGS sequence"/>
</dbReference>
<dbReference type="EMBL" id="BAABWN010000007">
    <property type="protein sequence ID" value="GAA6168448.1"/>
    <property type="molecule type" value="Genomic_DNA"/>
</dbReference>
<reference evidence="1 2" key="1">
    <citation type="submission" date="2024-04" db="EMBL/GenBank/DDBJ databases">
        <title>Draft genome sequence of Sessilibacter corallicola NBRC 116591.</title>
        <authorList>
            <person name="Miyakawa T."/>
            <person name="Kusuya Y."/>
            <person name="Miura T."/>
        </authorList>
    </citation>
    <scope>NUCLEOTIDE SEQUENCE [LARGE SCALE GENOMIC DNA]</scope>
    <source>
        <strain evidence="1 2">KU-00831-HH</strain>
    </source>
</reference>
<accession>A0ABQ0A9X4</accession>
<name>A0ABQ0A9X4_9GAMM</name>
<keyword evidence="2" id="KW-1185">Reference proteome</keyword>
<sequence>MDNIRDQKNQEANNLLVQSIAANKCSSLTKDDLQDLRNLIKD</sequence>
<comment type="caution">
    <text evidence="1">The sequence shown here is derived from an EMBL/GenBank/DDBJ whole genome shotgun (WGS) entry which is preliminary data.</text>
</comment>
<organism evidence="1 2">
    <name type="scientific">Sessilibacter corallicola</name>
    <dbReference type="NCBI Taxonomy" id="2904075"/>
    <lineage>
        <taxon>Bacteria</taxon>
        <taxon>Pseudomonadati</taxon>
        <taxon>Pseudomonadota</taxon>
        <taxon>Gammaproteobacteria</taxon>
        <taxon>Cellvibrionales</taxon>
        <taxon>Cellvibrionaceae</taxon>
        <taxon>Sessilibacter</taxon>
    </lineage>
</organism>
<proteinExistence type="predicted"/>